<dbReference type="SMART" id="SM00635">
    <property type="entry name" value="BID_2"/>
    <property type="match status" value="1"/>
</dbReference>
<name>A0ABX1XF32_9BACL</name>
<comment type="caution">
    <text evidence="3">The sequence shown here is derived from an EMBL/GenBank/DDBJ whole genome shotgun (WGS) entry which is preliminary data.</text>
</comment>
<gene>
    <name evidence="3" type="ORF">GC096_23960</name>
</gene>
<evidence type="ECO:0000313" key="3">
    <source>
        <dbReference type="EMBL" id="NOU67102.1"/>
    </source>
</evidence>
<dbReference type="InterPro" id="IPR015943">
    <property type="entry name" value="WD40/YVTN_repeat-like_dom_sf"/>
</dbReference>
<evidence type="ECO:0000313" key="4">
    <source>
        <dbReference type="Proteomes" id="UP000653578"/>
    </source>
</evidence>
<dbReference type="RefSeq" id="WP_171633830.1">
    <property type="nucleotide sequence ID" value="NZ_WHNY01000067.1"/>
</dbReference>
<dbReference type="Pfam" id="PF02368">
    <property type="entry name" value="Big_2"/>
    <property type="match status" value="1"/>
</dbReference>
<dbReference type="InterPro" id="IPR052025">
    <property type="entry name" value="Xyloglucanase_GH74"/>
</dbReference>
<dbReference type="InterPro" id="IPR003343">
    <property type="entry name" value="Big_2"/>
</dbReference>
<dbReference type="PANTHER" id="PTHR43739">
    <property type="entry name" value="XYLOGLUCANASE (EUROFUNG)"/>
    <property type="match status" value="1"/>
</dbReference>
<accession>A0ABX1XF32</accession>
<dbReference type="SUPFAM" id="SSF110296">
    <property type="entry name" value="Oligoxyloglucan reducing end-specific cellobiohydrolase"/>
    <property type="match status" value="3"/>
</dbReference>
<evidence type="ECO:0000256" key="1">
    <source>
        <dbReference type="SAM" id="SignalP"/>
    </source>
</evidence>
<dbReference type="Gene3D" id="2.130.10.10">
    <property type="entry name" value="YVTN repeat-like/Quinoprotein amine dehydrogenase"/>
    <property type="match status" value="4"/>
</dbReference>
<protein>
    <submittedName>
        <fullName evidence="3">DUF1080 domain-containing protein</fullName>
    </submittedName>
</protein>
<organism evidence="3 4">
    <name type="scientific">Paenibacillus plantarum</name>
    <dbReference type="NCBI Taxonomy" id="2654975"/>
    <lineage>
        <taxon>Bacteria</taxon>
        <taxon>Bacillati</taxon>
        <taxon>Bacillota</taxon>
        <taxon>Bacilli</taxon>
        <taxon>Bacillales</taxon>
        <taxon>Paenibacillaceae</taxon>
        <taxon>Paenibacillus</taxon>
    </lineage>
</organism>
<dbReference type="InterPro" id="IPR008964">
    <property type="entry name" value="Invasin/intimin_cell_adhesion"/>
</dbReference>
<dbReference type="CDD" id="cd15482">
    <property type="entry name" value="Sialidase_non-viral"/>
    <property type="match status" value="1"/>
</dbReference>
<dbReference type="Gene3D" id="2.60.40.1080">
    <property type="match status" value="1"/>
</dbReference>
<dbReference type="InterPro" id="IPR013320">
    <property type="entry name" value="ConA-like_dom_sf"/>
</dbReference>
<feature type="domain" description="BIG2" evidence="2">
    <location>
        <begin position="1082"/>
        <end position="1161"/>
    </location>
</feature>
<dbReference type="InterPro" id="IPR010496">
    <property type="entry name" value="AL/BT2_dom"/>
</dbReference>
<reference evidence="3 4" key="1">
    <citation type="submission" date="2019-10" db="EMBL/GenBank/DDBJ databases">
        <title>Description of Paenibacillus humi sp. nov.</title>
        <authorList>
            <person name="Carlier A."/>
            <person name="Qi S."/>
        </authorList>
    </citation>
    <scope>NUCLEOTIDE SEQUENCE [LARGE SCALE GENOMIC DNA]</scope>
    <source>
        <strain evidence="3 4">LMG 31461</strain>
    </source>
</reference>
<dbReference type="SUPFAM" id="SSF49373">
    <property type="entry name" value="Invasin/intimin cell-adhesion fragments"/>
    <property type="match status" value="1"/>
</dbReference>
<sequence length="1169" mass="126515">MKTKLAGMLIIMLMFMFNPFTEQAEAMTQLHISPISLPAGTDIDALTTTRYDTPWWVQYHMMPQEQAAIGYKGGEAAQMVYAMAVSPTNPQHLLIGTDTSGIWKSEDGGATWKSSNEGFGLMGTMDIAFDPDNENIAYVAASPHSSTSTNLESNLAGIWKSTDGGASWRQVLTTSFYRKSTNKLIRFGGIESNGNRAIYVASHSKGVFKSMGNGEKGTWTNIGLIDQAISDLFVDSVSGTVMAATYGIGIQVSSDDGATWVAKNTGFSGLETASITEDPTNANHWFAIADGKVYTSTNAGTAWTDLQVPRLDVATGGKFTKLLFGAPDAYGHERLYLSIRNSQYSLRYSTDMGVTWHTSTVNNGTAFMRDNWGWFSEAFTTHPTDPNIVWVPLDNEIYKSKDGGENLYPSSSGFSGLRASGFLFDPTDNQNIYIAAIDRGLVKSNVYGTEKYPMFQYLMEDRFEPRYEGQRTVHAIARDPQDSEHLFINIGDWGSHTILSESHDGGLNFTQIPGTQMTSKARVIMYHPQNNNIIYAGKNKSIDGGLTWSQLDKGIAAVSPFNGDVVWSADGGVISKSTNGGSPINGVSSWVTITSSISGIQNIVPDLFVADRLWIGSFASGLYRLDGSTLTNINESNGLVKSLSGSLPIFDIAQDPSNQLHLVAGGTDNQGLTPSAGLFETLDGGQNWRVVEGLKGTKDIWKVAFHPNLSRVYVGTSSGTWVYEYDKYYDRNLFSDNFQDGDSAGWASLLGTWNVAPEGSKVLSIPSVDGQIAAGDSNWTNYSVQAKVKMTGQGSGGTGASLIFRYQDANNMYAFQLNKADGQIKVLKKQAGTWTTIGTPVSQPIELNQWYIVKVFVNGSSIICYLDGVEKINMTDTTFSMGKIGFKAYNISSVYDDVSVKELSGTSLFSDNFDDGDSVGWTQVLGTWTVVTDGINKLLAANSNSGENLVSTGNTSWNNYAVQSRIKMTSEGPGSSGAGLVFRYQNGNNMYYFQLNRASNQLKILKKQAGNWTILATVSQTLSLDTWYAAKILVNGSTIKGYLNGDEKISVTDTAIGNGAIGFRTYYTSALYDDTLVTMYVPVTGITLSVTNATLDTVTNNVYHLQATVMPLEANNKKMVWTSSNPTVATVDQTGNVTALSAGVATITVATAEGGVQATTSLQVNTVLP</sequence>
<evidence type="ECO:0000259" key="2">
    <source>
        <dbReference type="SMART" id="SM00635"/>
    </source>
</evidence>
<keyword evidence="4" id="KW-1185">Reference proteome</keyword>
<proteinExistence type="predicted"/>
<dbReference type="Pfam" id="PF06439">
    <property type="entry name" value="3keto-disac_hyd"/>
    <property type="match status" value="2"/>
</dbReference>
<dbReference type="PANTHER" id="PTHR43739:SF5">
    <property type="entry name" value="EXO-ALPHA-SIALIDASE"/>
    <property type="match status" value="1"/>
</dbReference>
<keyword evidence="1" id="KW-0732">Signal</keyword>
<feature type="signal peptide" evidence="1">
    <location>
        <begin position="1"/>
        <end position="24"/>
    </location>
</feature>
<dbReference type="EMBL" id="WHNY01000067">
    <property type="protein sequence ID" value="NOU67102.1"/>
    <property type="molecule type" value="Genomic_DNA"/>
</dbReference>
<feature type="chain" id="PRO_5045342819" evidence="1">
    <location>
        <begin position="25"/>
        <end position="1169"/>
    </location>
</feature>
<dbReference type="Proteomes" id="UP000653578">
    <property type="component" value="Unassembled WGS sequence"/>
</dbReference>
<dbReference type="Gene3D" id="2.60.120.560">
    <property type="entry name" value="Exo-inulinase, domain 1"/>
    <property type="match status" value="2"/>
</dbReference>
<dbReference type="SUPFAM" id="SSF49899">
    <property type="entry name" value="Concanavalin A-like lectins/glucanases"/>
    <property type="match status" value="2"/>
</dbReference>